<reference evidence="2 3" key="1">
    <citation type="submission" date="2020-10" db="EMBL/GenBank/DDBJ databases">
        <title>Identification of Nocardia species via Next-generation sequencing and recognition of intraspecies genetic diversity.</title>
        <authorList>
            <person name="Li P."/>
            <person name="Li P."/>
            <person name="Lu B."/>
        </authorList>
    </citation>
    <scope>NUCLEOTIDE SEQUENCE [LARGE SCALE GENOMIC DNA]</scope>
    <source>
        <strain evidence="2 3">N-11</strain>
    </source>
</reference>
<accession>A0ABS0CAN9</accession>
<keyword evidence="1" id="KW-1133">Transmembrane helix</keyword>
<evidence type="ECO:0008006" key="4">
    <source>
        <dbReference type="Google" id="ProtNLM"/>
    </source>
</evidence>
<dbReference type="EMBL" id="JADLRE010000015">
    <property type="protein sequence ID" value="MBF6227422.1"/>
    <property type="molecule type" value="Genomic_DNA"/>
</dbReference>
<organism evidence="2 3">
    <name type="scientific">Nocardia abscessus</name>
    <dbReference type="NCBI Taxonomy" id="120957"/>
    <lineage>
        <taxon>Bacteria</taxon>
        <taxon>Bacillati</taxon>
        <taxon>Actinomycetota</taxon>
        <taxon>Actinomycetes</taxon>
        <taxon>Mycobacteriales</taxon>
        <taxon>Nocardiaceae</taxon>
        <taxon>Nocardia</taxon>
    </lineage>
</organism>
<keyword evidence="1" id="KW-0812">Transmembrane</keyword>
<dbReference type="Proteomes" id="UP000807309">
    <property type="component" value="Unassembled WGS sequence"/>
</dbReference>
<name>A0ABS0CAN9_9NOCA</name>
<feature type="transmembrane region" description="Helical" evidence="1">
    <location>
        <begin position="25"/>
        <end position="41"/>
    </location>
</feature>
<evidence type="ECO:0000313" key="3">
    <source>
        <dbReference type="Proteomes" id="UP000807309"/>
    </source>
</evidence>
<proteinExistence type="predicted"/>
<keyword evidence="1" id="KW-0472">Membrane</keyword>
<feature type="transmembrane region" description="Helical" evidence="1">
    <location>
        <begin position="70"/>
        <end position="88"/>
    </location>
</feature>
<comment type="caution">
    <text evidence="2">The sequence shown here is derived from an EMBL/GenBank/DDBJ whole genome shotgun (WGS) entry which is preliminary data.</text>
</comment>
<feature type="transmembrane region" description="Helical" evidence="1">
    <location>
        <begin position="48"/>
        <end position="64"/>
    </location>
</feature>
<keyword evidence="3" id="KW-1185">Reference proteome</keyword>
<protein>
    <recommendedName>
        <fullName evidence="4">Sensor histidine kinase</fullName>
    </recommendedName>
</protein>
<dbReference type="RefSeq" id="WP_195034431.1">
    <property type="nucleotide sequence ID" value="NZ_JADLRE010000015.1"/>
</dbReference>
<evidence type="ECO:0000313" key="2">
    <source>
        <dbReference type="EMBL" id="MBF6227422.1"/>
    </source>
</evidence>
<sequence length="108" mass="11970">MLHLLRSVWDEPHAPDPPRRSWRDWALVGVFVGLAVLEGAVRHDVPHRVVWVLVAVAIMPTLLWRRSRPLLMTGIAFVGSAATSVLLGGEQSGIDAMAVLLLPYVLFR</sequence>
<gene>
    <name evidence="2" type="ORF">IU470_20215</name>
</gene>
<evidence type="ECO:0000256" key="1">
    <source>
        <dbReference type="SAM" id="Phobius"/>
    </source>
</evidence>